<dbReference type="EMBL" id="JASPKZ010003845">
    <property type="protein sequence ID" value="KAJ9592120.1"/>
    <property type="molecule type" value="Genomic_DNA"/>
</dbReference>
<gene>
    <name evidence="1" type="ORF">L9F63_001348</name>
</gene>
<dbReference type="Proteomes" id="UP001233999">
    <property type="component" value="Unassembled WGS sequence"/>
</dbReference>
<reference evidence="1" key="2">
    <citation type="submission" date="2023-05" db="EMBL/GenBank/DDBJ databases">
        <authorList>
            <person name="Fouks B."/>
        </authorList>
    </citation>
    <scope>NUCLEOTIDE SEQUENCE</scope>
    <source>
        <strain evidence="1">Stay&amp;Tobe</strain>
        <tissue evidence="1">Testes</tissue>
    </source>
</reference>
<feature type="non-terminal residue" evidence="1">
    <location>
        <position position="76"/>
    </location>
</feature>
<reference evidence="1" key="1">
    <citation type="journal article" date="2023" name="IScience">
        <title>Live-bearing cockroach genome reveals convergent evolutionary mechanisms linked to viviparity in insects and beyond.</title>
        <authorList>
            <person name="Fouks B."/>
            <person name="Harrison M.C."/>
            <person name="Mikhailova A.A."/>
            <person name="Marchal E."/>
            <person name="English S."/>
            <person name="Carruthers M."/>
            <person name="Jennings E.C."/>
            <person name="Chiamaka E.L."/>
            <person name="Frigard R.A."/>
            <person name="Pippel M."/>
            <person name="Attardo G.M."/>
            <person name="Benoit J.B."/>
            <person name="Bornberg-Bauer E."/>
            <person name="Tobe S.S."/>
        </authorList>
    </citation>
    <scope>NUCLEOTIDE SEQUENCE</scope>
    <source>
        <strain evidence="1">Stay&amp;Tobe</strain>
    </source>
</reference>
<sequence length="76" mass="8383">MCDTVYRHEAGVEVKRHFNPPAQAWIRSESDCFKGFKSTQPSQETSFICNGPTMVGTGAATPRYLSYPVTGIAISR</sequence>
<evidence type="ECO:0000313" key="2">
    <source>
        <dbReference type="Proteomes" id="UP001233999"/>
    </source>
</evidence>
<keyword evidence="2" id="KW-1185">Reference proteome</keyword>
<accession>A0AAD8EIS0</accession>
<organism evidence="1 2">
    <name type="scientific">Diploptera punctata</name>
    <name type="common">Pacific beetle cockroach</name>
    <dbReference type="NCBI Taxonomy" id="6984"/>
    <lineage>
        <taxon>Eukaryota</taxon>
        <taxon>Metazoa</taxon>
        <taxon>Ecdysozoa</taxon>
        <taxon>Arthropoda</taxon>
        <taxon>Hexapoda</taxon>
        <taxon>Insecta</taxon>
        <taxon>Pterygota</taxon>
        <taxon>Neoptera</taxon>
        <taxon>Polyneoptera</taxon>
        <taxon>Dictyoptera</taxon>
        <taxon>Blattodea</taxon>
        <taxon>Blaberoidea</taxon>
        <taxon>Blaberidae</taxon>
        <taxon>Diplopterinae</taxon>
        <taxon>Diploptera</taxon>
    </lineage>
</organism>
<evidence type="ECO:0000313" key="1">
    <source>
        <dbReference type="EMBL" id="KAJ9592120.1"/>
    </source>
</evidence>
<comment type="caution">
    <text evidence="1">The sequence shown here is derived from an EMBL/GenBank/DDBJ whole genome shotgun (WGS) entry which is preliminary data.</text>
</comment>
<dbReference type="AlphaFoldDB" id="A0AAD8EIS0"/>
<name>A0AAD8EIS0_DIPPU</name>
<protein>
    <submittedName>
        <fullName evidence="1">Uncharacterized protein</fullName>
    </submittedName>
</protein>
<proteinExistence type="predicted"/>